<comment type="caution">
    <text evidence="2">The sequence shown here is derived from an EMBL/GenBank/DDBJ whole genome shotgun (WGS) entry which is preliminary data.</text>
</comment>
<name>A0AA38IIW0_9CUCU</name>
<dbReference type="EMBL" id="JALNTZ010000004">
    <property type="protein sequence ID" value="KAJ3655729.1"/>
    <property type="molecule type" value="Genomic_DNA"/>
</dbReference>
<dbReference type="InterPro" id="IPR036397">
    <property type="entry name" value="RNaseH_sf"/>
</dbReference>
<organism evidence="2 3">
    <name type="scientific">Zophobas morio</name>
    <dbReference type="NCBI Taxonomy" id="2755281"/>
    <lineage>
        <taxon>Eukaryota</taxon>
        <taxon>Metazoa</taxon>
        <taxon>Ecdysozoa</taxon>
        <taxon>Arthropoda</taxon>
        <taxon>Hexapoda</taxon>
        <taxon>Insecta</taxon>
        <taxon>Pterygota</taxon>
        <taxon>Neoptera</taxon>
        <taxon>Endopterygota</taxon>
        <taxon>Coleoptera</taxon>
        <taxon>Polyphaga</taxon>
        <taxon>Cucujiformia</taxon>
        <taxon>Tenebrionidae</taxon>
        <taxon>Zophobas</taxon>
    </lineage>
</organism>
<dbReference type="AlphaFoldDB" id="A0AA38IIW0"/>
<reference evidence="2" key="1">
    <citation type="journal article" date="2023" name="G3 (Bethesda)">
        <title>Whole genome assemblies of Zophobas morio and Tenebrio molitor.</title>
        <authorList>
            <person name="Kaur S."/>
            <person name="Stinson S.A."/>
            <person name="diCenzo G.C."/>
        </authorList>
    </citation>
    <scope>NUCLEOTIDE SEQUENCE</scope>
    <source>
        <strain evidence="2">QUZm001</strain>
    </source>
</reference>
<gene>
    <name evidence="2" type="ORF">Zmor_014849</name>
</gene>
<sequence length="132" mass="15119">MRGNLNARGYIDTVLKTITVPYLRGLDRPLFQQDNARPHTARVTTEYLQQHNVEVLPWSARSPDLSPIEHVWNIMSTRLGNLQHSANNLNDLCTRLQKPSDEIAQDTINHLLSSKPRRVNECIRNHGGSTHY</sequence>
<dbReference type="Gene3D" id="3.30.420.10">
    <property type="entry name" value="Ribonuclease H-like superfamily/Ribonuclease H"/>
    <property type="match status" value="1"/>
</dbReference>
<evidence type="ECO:0000313" key="3">
    <source>
        <dbReference type="Proteomes" id="UP001168821"/>
    </source>
</evidence>
<evidence type="ECO:0000259" key="1">
    <source>
        <dbReference type="Pfam" id="PF13358"/>
    </source>
</evidence>
<keyword evidence="3" id="KW-1185">Reference proteome</keyword>
<dbReference type="InterPro" id="IPR038717">
    <property type="entry name" value="Tc1-like_DDE_dom"/>
</dbReference>
<accession>A0AA38IIW0</accession>
<dbReference type="GO" id="GO:0003676">
    <property type="term" value="F:nucleic acid binding"/>
    <property type="evidence" value="ECO:0007669"/>
    <property type="project" value="InterPro"/>
</dbReference>
<dbReference type="Proteomes" id="UP001168821">
    <property type="component" value="Unassembled WGS sequence"/>
</dbReference>
<feature type="domain" description="Tc1-like transposase DDE" evidence="1">
    <location>
        <begin position="14"/>
        <end position="92"/>
    </location>
</feature>
<dbReference type="Pfam" id="PF13358">
    <property type="entry name" value="DDE_3"/>
    <property type="match status" value="1"/>
</dbReference>
<proteinExistence type="predicted"/>
<evidence type="ECO:0000313" key="2">
    <source>
        <dbReference type="EMBL" id="KAJ3655729.1"/>
    </source>
</evidence>
<protein>
    <recommendedName>
        <fullName evidence="1">Tc1-like transposase DDE domain-containing protein</fullName>
    </recommendedName>
</protein>